<evidence type="ECO:0000313" key="4">
    <source>
        <dbReference type="Proteomes" id="UP000694701"/>
    </source>
</evidence>
<dbReference type="InterPro" id="IPR024843">
    <property type="entry name" value="Dapper"/>
</dbReference>
<dbReference type="Pfam" id="PF15268">
    <property type="entry name" value="Dapper"/>
    <property type="match status" value="1"/>
</dbReference>
<evidence type="ECO:0000256" key="2">
    <source>
        <dbReference type="ARBA" id="ARBA00023054"/>
    </source>
</evidence>
<dbReference type="AlphaFoldDB" id="A0A8C2PYM3"/>
<evidence type="ECO:0000313" key="3">
    <source>
        <dbReference type="Ensembl" id="ENSCCRP00020092701.1"/>
    </source>
</evidence>
<protein>
    <submittedName>
        <fullName evidence="3">Uncharacterized protein</fullName>
    </submittedName>
</protein>
<dbReference type="GO" id="GO:1900108">
    <property type="term" value="P:negative regulation of nodal signaling pathway"/>
    <property type="evidence" value="ECO:0007669"/>
    <property type="project" value="TreeGrafter"/>
</dbReference>
<organism evidence="3 4">
    <name type="scientific">Cyprinus carpio</name>
    <name type="common">Common carp</name>
    <dbReference type="NCBI Taxonomy" id="7962"/>
    <lineage>
        <taxon>Eukaryota</taxon>
        <taxon>Metazoa</taxon>
        <taxon>Chordata</taxon>
        <taxon>Craniata</taxon>
        <taxon>Vertebrata</taxon>
        <taxon>Euteleostomi</taxon>
        <taxon>Actinopterygii</taxon>
        <taxon>Neopterygii</taxon>
        <taxon>Teleostei</taxon>
        <taxon>Ostariophysi</taxon>
        <taxon>Cypriniformes</taxon>
        <taxon>Cyprinidae</taxon>
        <taxon>Cyprininae</taxon>
        <taxon>Cyprinus</taxon>
    </lineage>
</organism>
<dbReference type="Proteomes" id="UP000694701">
    <property type="component" value="Unplaced"/>
</dbReference>
<name>A0A8C2PYM3_CYPCA</name>
<keyword evidence="2" id="KW-0175">Coiled coil</keyword>
<evidence type="ECO:0000256" key="1">
    <source>
        <dbReference type="ARBA" id="ARBA00010807"/>
    </source>
</evidence>
<comment type="similarity">
    <text evidence="1">Belongs to the dapper family.</text>
</comment>
<dbReference type="PANTHER" id="PTHR15919:SF13">
    <property type="entry name" value="DAPPER HOMOLOG 2"/>
    <property type="match status" value="1"/>
</dbReference>
<sequence length="98" mass="11000">MLGRKVPGSGVLSAAAVGMDRGRTGERLHAALAGLQELHFLRDKQRAMVHWALTLNREEPEISKHETVSTEELRLEATLTLLKQQLVRHLNNSFDESM</sequence>
<accession>A0A8C2PYM3</accession>
<dbReference type="Ensembl" id="ENSCCRT00020101282.1">
    <property type="protein sequence ID" value="ENSCCRP00020092701.1"/>
    <property type="gene ID" value="ENSCCRG00020042422.1"/>
</dbReference>
<proteinExistence type="inferred from homology"/>
<reference evidence="3" key="1">
    <citation type="submission" date="2025-08" db="UniProtKB">
        <authorList>
            <consortium name="Ensembl"/>
        </authorList>
    </citation>
    <scope>IDENTIFICATION</scope>
</reference>
<dbReference type="PANTHER" id="PTHR15919">
    <property type="entry name" value="DAPPER-RELATED"/>
    <property type="match status" value="1"/>
</dbReference>
<dbReference type="GO" id="GO:0005737">
    <property type="term" value="C:cytoplasm"/>
    <property type="evidence" value="ECO:0007669"/>
    <property type="project" value="TreeGrafter"/>
</dbReference>